<name>R6AKB8_9FIRM</name>
<evidence type="ECO:0000313" key="2">
    <source>
        <dbReference type="Proteomes" id="UP000018175"/>
    </source>
</evidence>
<reference evidence="1" key="1">
    <citation type="submission" date="2012-11" db="EMBL/GenBank/DDBJ databases">
        <title>Dependencies among metagenomic species, viruses, plasmids and units of genetic variation.</title>
        <authorList>
            <person name="Nielsen H.B."/>
            <person name="Almeida M."/>
            <person name="Juncker A.S."/>
            <person name="Rasmussen S."/>
            <person name="Li J."/>
            <person name="Sunagawa S."/>
            <person name="Plichta D."/>
            <person name="Gautier L."/>
            <person name="Le Chatelier E."/>
            <person name="Peletier E."/>
            <person name="Bonde I."/>
            <person name="Nielsen T."/>
            <person name="Manichanh C."/>
            <person name="Arumugam M."/>
            <person name="Batto J."/>
            <person name="Santos M.B.Q.D."/>
            <person name="Blom N."/>
            <person name="Borruel N."/>
            <person name="Burgdorf K.S."/>
            <person name="Boumezbeur F."/>
            <person name="Casellas F."/>
            <person name="Dore J."/>
            <person name="Guarner F."/>
            <person name="Hansen T."/>
            <person name="Hildebrand F."/>
            <person name="Kaas R.S."/>
            <person name="Kennedy S."/>
            <person name="Kristiansen K."/>
            <person name="Kultima J.R."/>
            <person name="Leonard P."/>
            <person name="Levenez F."/>
            <person name="Lund O."/>
            <person name="Moumen B."/>
            <person name="Le Paslier D."/>
            <person name="Pons N."/>
            <person name="Pedersen O."/>
            <person name="Prifti E."/>
            <person name="Qin J."/>
            <person name="Raes J."/>
            <person name="Tap J."/>
            <person name="Tims S."/>
            <person name="Ussery D.W."/>
            <person name="Yamada T."/>
            <person name="MetaHit consortium"/>
            <person name="Renault P."/>
            <person name="Sicheritz-Ponten T."/>
            <person name="Bork P."/>
            <person name="Wang J."/>
            <person name="Brunak S."/>
            <person name="Ehrlich S.D."/>
        </authorList>
    </citation>
    <scope>NUCLEOTIDE SEQUENCE [LARGE SCALE GENOMIC DNA]</scope>
</reference>
<gene>
    <name evidence="1" type="ORF">BN765_00559</name>
</gene>
<dbReference type="Proteomes" id="UP000018175">
    <property type="component" value="Unassembled WGS sequence"/>
</dbReference>
<dbReference type="EMBL" id="CBBU010000145">
    <property type="protein sequence ID" value="CDA41587.1"/>
    <property type="molecule type" value="Genomic_DNA"/>
</dbReference>
<proteinExistence type="predicted"/>
<comment type="caution">
    <text evidence="1">The sequence shown here is derived from an EMBL/GenBank/DDBJ whole genome shotgun (WGS) entry which is preliminary data.</text>
</comment>
<protein>
    <submittedName>
        <fullName evidence="1">Uncharacterized protein</fullName>
    </submittedName>
</protein>
<evidence type="ECO:0000313" key="1">
    <source>
        <dbReference type="EMBL" id="CDA41587.1"/>
    </source>
</evidence>
<organism evidence="1 2">
    <name type="scientific">Lachnospira eligens CAG:72</name>
    <dbReference type="NCBI Taxonomy" id="1263077"/>
    <lineage>
        <taxon>Bacteria</taxon>
        <taxon>Bacillati</taxon>
        <taxon>Bacillota</taxon>
        <taxon>Clostridia</taxon>
        <taxon>Lachnospirales</taxon>
        <taxon>Lachnospiraceae</taxon>
        <taxon>Lachnospira</taxon>
    </lineage>
</organism>
<dbReference type="AlphaFoldDB" id="R6AKB8"/>
<accession>R6AKB8</accession>
<sequence>MDDEGYKNMAMYFNKQSSSLDYTLYQLDRDGKLAAKRTIPDEEKIFSIMHGDSSRMFMFSFVNNKIVYIDKSNIEKGDIKELR</sequence>